<dbReference type="OrthoDB" id="446244at2759"/>
<dbReference type="PANTHER" id="PTHR43146:SF1">
    <property type="entry name" value="CANCER-RELATED NUCLEOSIDE-TRIPHOSPHATASE"/>
    <property type="match status" value="1"/>
</dbReference>
<dbReference type="AlphaFoldDB" id="A0A6P8YN18"/>
<organism evidence="6">
    <name type="scientific">Thrips palmi</name>
    <name type="common">Melon thrips</name>
    <dbReference type="NCBI Taxonomy" id="161013"/>
    <lineage>
        <taxon>Eukaryota</taxon>
        <taxon>Metazoa</taxon>
        <taxon>Ecdysozoa</taxon>
        <taxon>Arthropoda</taxon>
        <taxon>Hexapoda</taxon>
        <taxon>Insecta</taxon>
        <taxon>Pterygota</taxon>
        <taxon>Neoptera</taxon>
        <taxon>Paraneoptera</taxon>
        <taxon>Thysanoptera</taxon>
        <taxon>Terebrantia</taxon>
        <taxon>Thripoidea</taxon>
        <taxon>Thripidae</taxon>
        <taxon>Thrips</taxon>
    </lineage>
</organism>
<keyword evidence="2" id="KW-0378">Hydrolase</keyword>
<dbReference type="GO" id="GO:0017111">
    <property type="term" value="F:ribonucleoside triphosphate phosphatase activity"/>
    <property type="evidence" value="ECO:0007669"/>
    <property type="project" value="InterPro"/>
</dbReference>
<dbReference type="SMART" id="SM00382">
    <property type="entry name" value="AAA"/>
    <property type="match status" value="1"/>
</dbReference>
<accession>A0A6P8YN18</accession>
<gene>
    <name evidence="6" type="primary">LOC117643438</name>
</gene>
<dbReference type="RefSeq" id="XP_034238236.1">
    <property type="nucleotide sequence ID" value="XM_034382345.1"/>
</dbReference>
<dbReference type="InterPro" id="IPR004948">
    <property type="entry name" value="Nuc-triphosphatase_THEP1"/>
</dbReference>
<keyword evidence="5" id="KW-1185">Reference proteome</keyword>
<dbReference type="Pfam" id="PF03266">
    <property type="entry name" value="NTPase_1"/>
    <property type="match status" value="1"/>
</dbReference>
<evidence type="ECO:0000313" key="5">
    <source>
        <dbReference type="Proteomes" id="UP000515158"/>
    </source>
</evidence>
<feature type="domain" description="AAA+ ATPase" evidence="4">
    <location>
        <begin position="4"/>
        <end position="162"/>
    </location>
</feature>
<dbReference type="SUPFAM" id="SSF52540">
    <property type="entry name" value="P-loop containing nucleoside triphosphate hydrolases"/>
    <property type="match status" value="1"/>
</dbReference>
<evidence type="ECO:0000256" key="1">
    <source>
        <dbReference type="ARBA" id="ARBA00022741"/>
    </source>
</evidence>
<dbReference type="GeneID" id="117643438"/>
<dbReference type="InParanoid" id="A0A6P8YN18"/>
<dbReference type="Gene3D" id="3.40.50.300">
    <property type="entry name" value="P-loop containing nucleotide triphosphate hydrolases"/>
    <property type="match status" value="1"/>
</dbReference>
<dbReference type="GO" id="GO:0005524">
    <property type="term" value="F:ATP binding"/>
    <property type="evidence" value="ECO:0007669"/>
    <property type="project" value="UniProtKB-KW"/>
</dbReference>
<evidence type="ECO:0000259" key="4">
    <source>
        <dbReference type="SMART" id="SM00382"/>
    </source>
</evidence>
<dbReference type="InterPro" id="IPR027417">
    <property type="entry name" value="P-loop_NTPase"/>
</dbReference>
<reference evidence="6" key="1">
    <citation type="submission" date="2025-08" db="UniProtKB">
        <authorList>
            <consortium name="RefSeq"/>
        </authorList>
    </citation>
    <scope>IDENTIFICATION</scope>
    <source>
        <tissue evidence="6">Total insect</tissue>
    </source>
</reference>
<sequence>MAHGYQHVFLTGPPGIGKTTIIEKVCKELRLKSISMKGFFTAELREDGKRVGFDIISLDGNRCPLARIGIDSEGTGPKVGQYVVKSFESVALPILQTEMSHVTVLDEVGKMELFSQRFELAVKNVFATNTSILGTIPLQKGRPIPLVEFIRTHPSVKLFTVDYKNRDSVPYEIVNLLASAGESHGKP</sequence>
<evidence type="ECO:0000256" key="2">
    <source>
        <dbReference type="ARBA" id="ARBA00022801"/>
    </source>
</evidence>
<proteinExistence type="predicted"/>
<dbReference type="InterPro" id="IPR003593">
    <property type="entry name" value="AAA+_ATPase"/>
</dbReference>
<dbReference type="PANTHER" id="PTHR43146">
    <property type="entry name" value="CANCER-RELATED NUCLEOSIDE-TRIPHOSPHATASE"/>
    <property type="match status" value="1"/>
</dbReference>
<protein>
    <submittedName>
        <fullName evidence="6">Cancer-related nucleoside-triphosphatase isoform X1</fullName>
    </submittedName>
</protein>
<name>A0A6P8YN18_THRPL</name>
<keyword evidence="3" id="KW-0067">ATP-binding</keyword>
<evidence type="ECO:0000256" key="3">
    <source>
        <dbReference type="ARBA" id="ARBA00022840"/>
    </source>
</evidence>
<keyword evidence="1" id="KW-0547">Nucleotide-binding</keyword>
<dbReference type="FunCoup" id="A0A6P8YN18">
    <property type="interactions" value="752"/>
</dbReference>
<dbReference type="Proteomes" id="UP000515158">
    <property type="component" value="Unplaced"/>
</dbReference>
<dbReference type="KEGG" id="tpal:117643438"/>
<evidence type="ECO:0000313" key="6">
    <source>
        <dbReference type="RefSeq" id="XP_034238236.1"/>
    </source>
</evidence>